<dbReference type="VEuPathDB" id="FungiDB:VP01_12577g1"/>
<evidence type="ECO:0000313" key="3">
    <source>
        <dbReference type="Proteomes" id="UP000037035"/>
    </source>
</evidence>
<comment type="caution">
    <text evidence="2">The sequence shown here is derived from an EMBL/GenBank/DDBJ whole genome shotgun (WGS) entry which is preliminary data.</text>
</comment>
<keyword evidence="1" id="KW-0175">Coiled coil</keyword>
<name>A0A0L6VPI9_9BASI</name>
<evidence type="ECO:0000256" key="1">
    <source>
        <dbReference type="SAM" id="Coils"/>
    </source>
</evidence>
<reference evidence="2 3" key="1">
    <citation type="submission" date="2015-08" db="EMBL/GenBank/DDBJ databases">
        <title>Next Generation Sequencing and Analysis of the Genome of Puccinia sorghi L Schw, the Causal Agent of Maize Common Rust.</title>
        <authorList>
            <person name="Rochi L."/>
            <person name="Burguener G."/>
            <person name="Darino M."/>
            <person name="Turjanski A."/>
            <person name="Kreff E."/>
            <person name="Dieguez M.J."/>
            <person name="Sacco F."/>
        </authorList>
    </citation>
    <scope>NUCLEOTIDE SEQUENCE [LARGE SCALE GENOMIC DNA]</scope>
    <source>
        <strain evidence="2 3">RO10H11247</strain>
    </source>
</reference>
<dbReference type="STRING" id="27349.A0A0L6VPI9"/>
<accession>A0A0L6VPI9</accession>
<feature type="coiled-coil region" evidence="1">
    <location>
        <begin position="15"/>
        <end position="42"/>
    </location>
</feature>
<dbReference type="PANTHER" id="PTHR31912">
    <property type="entry name" value="IP13529P"/>
    <property type="match status" value="1"/>
</dbReference>
<feature type="non-terminal residue" evidence="2">
    <location>
        <position position="1"/>
    </location>
</feature>
<evidence type="ECO:0000313" key="2">
    <source>
        <dbReference type="EMBL" id="KNZ62542.1"/>
    </source>
</evidence>
<feature type="non-terminal residue" evidence="2">
    <location>
        <position position="170"/>
    </location>
</feature>
<proteinExistence type="predicted"/>
<organism evidence="2 3">
    <name type="scientific">Puccinia sorghi</name>
    <dbReference type="NCBI Taxonomy" id="27349"/>
    <lineage>
        <taxon>Eukaryota</taxon>
        <taxon>Fungi</taxon>
        <taxon>Dikarya</taxon>
        <taxon>Basidiomycota</taxon>
        <taxon>Pucciniomycotina</taxon>
        <taxon>Pucciniomycetes</taxon>
        <taxon>Pucciniales</taxon>
        <taxon>Pucciniaceae</taxon>
        <taxon>Puccinia</taxon>
    </lineage>
</organism>
<gene>
    <name evidence="2" type="ORF">VP01_12577g1</name>
</gene>
<protein>
    <submittedName>
        <fullName evidence="2">Uncharacterized protein</fullName>
    </submittedName>
</protein>
<dbReference type="PANTHER" id="PTHR31912:SF34">
    <property type="entry name" value="NOTOCHORD-RELATED PROTEIN"/>
    <property type="match status" value="1"/>
</dbReference>
<dbReference type="AlphaFoldDB" id="A0A0L6VPI9"/>
<dbReference type="EMBL" id="LAVV01002862">
    <property type="protein sequence ID" value="KNZ62542.1"/>
    <property type="molecule type" value="Genomic_DNA"/>
</dbReference>
<keyword evidence="3" id="KW-1185">Reference proteome</keyword>
<dbReference type="Proteomes" id="UP000037035">
    <property type="component" value="Unassembled WGS sequence"/>
</dbReference>
<sequence length="170" mass="19897">SLLCHLAPYVFQTSISNLEQYLEEIEQNIEIFLHNVNKISARWLSKPKFHMLVHLPHSIRIFVYYGKPPYIPIDIGLEEIWKSLLPIINQCEQFYLVKLYMVINTNLPIIQNSMGCKKSTTMSYPLDTHKKLESDSKVPTPTNLQQKYPNKKIRQIHSLELDSKNTIKTN</sequence>